<dbReference type="SUPFAM" id="SSF54975">
    <property type="entry name" value="Acylphosphatase/BLUF domain-like"/>
    <property type="match status" value="1"/>
</dbReference>
<dbReference type="PRINTS" id="PR00112">
    <property type="entry name" value="ACYLPHPHTASE"/>
</dbReference>
<evidence type="ECO:0000256" key="1">
    <source>
        <dbReference type="ARBA" id="ARBA00005614"/>
    </source>
</evidence>
<sequence length="94" mass="10488">MSISSFEYVVRGTVQGVGFRVFTRRIAEREGIVGWVKNDRLGDVVGVAQGTEAALSRFKTALAKGPRHAEVEGVDVSEERPLLTPEFEDFRIRH</sequence>
<protein>
    <recommendedName>
        <fullName evidence="2 5">Acylphosphatase</fullName>
        <ecNumber evidence="2 5">3.6.1.7</ecNumber>
    </recommendedName>
</protein>
<dbReference type="PROSITE" id="PS00151">
    <property type="entry name" value="ACYLPHOSPHATASE_2"/>
    <property type="match status" value="1"/>
</dbReference>
<dbReference type="Gene3D" id="3.30.70.100">
    <property type="match status" value="1"/>
</dbReference>
<feature type="active site" evidence="5">
    <location>
        <position position="38"/>
    </location>
</feature>
<evidence type="ECO:0000259" key="8">
    <source>
        <dbReference type="PROSITE" id="PS51160"/>
    </source>
</evidence>
<dbReference type="EC" id="3.6.1.7" evidence="2 5"/>
<dbReference type="PROSITE" id="PS00150">
    <property type="entry name" value="ACYLPHOSPHATASE_1"/>
    <property type="match status" value="1"/>
</dbReference>
<gene>
    <name evidence="9" type="ORF">NLI96_g8080</name>
</gene>
<dbReference type="PANTHER" id="PTHR10029:SF3">
    <property type="entry name" value="ACYLPHOSPHATASE-RELATED"/>
    <property type="match status" value="1"/>
</dbReference>
<dbReference type="AlphaFoldDB" id="A0AAD5UY70"/>
<comment type="similarity">
    <text evidence="1 7">Belongs to the acylphosphatase family.</text>
</comment>
<dbReference type="Proteomes" id="UP001212997">
    <property type="component" value="Unassembled WGS sequence"/>
</dbReference>
<feature type="domain" description="Acylphosphatase-like" evidence="8">
    <location>
        <begin position="5"/>
        <end position="94"/>
    </location>
</feature>
<evidence type="ECO:0000313" key="9">
    <source>
        <dbReference type="EMBL" id="KAJ3480831.1"/>
    </source>
</evidence>
<dbReference type="GO" id="GO:0003998">
    <property type="term" value="F:acylphosphatase activity"/>
    <property type="evidence" value="ECO:0007669"/>
    <property type="project" value="UniProtKB-EC"/>
</dbReference>
<keyword evidence="10" id="KW-1185">Reference proteome</keyword>
<evidence type="ECO:0000256" key="2">
    <source>
        <dbReference type="ARBA" id="ARBA00012150"/>
    </source>
</evidence>
<organism evidence="9 10">
    <name type="scientific">Meripilus lineatus</name>
    <dbReference type="NCBI Taxonomy" id="2056292"/>
    <lineage>
        <taxon>Eukaryota</taxon>
        <taxon>Fungi</taxon>
        <taxon>Dikarya</taxon>
        <taxon>Basidiomycota</taxon>
        <taxon>Agaricomycotina</taxon>
        <taxon>Agaricomycetes</taxon>
        <taxon>Polyporales</taxon>
        <taxon>Meripilaceae</taxon>
        <taxon>Meripilus</taxon>
    </lineage>
</organism>
<dbReference type="PANTHER" id="PTHR10029">
    <property type="entry name" value="ACYLPHOSPHATASE"/>
    <property type="match status" value="1"/>
</dbReference>
<comment type="catalytic activity">
    <reaction evidence="4 5 6">
        <text>an acyl phosphate + H2O = a carboxylate + phosphate + H(+)</text>
        <dbReference type="Rhea" id="RHEA:14965"/>
        <dbReference type="ChEBI" id="CHEBI:15377"/>
        <dbReference type="ChEBI" id="CHEBI:15378"/>
        <dbReference type="ChEBI" id="CHEBI:29067"/>
        <dbReference type="ChEBI" id="CHEBI:43474"/>
        <dbReference type="ChEBI" id="CHEBI:59918"/>
        <dbReference type="EC" id="3.6.1.7"/>
    </reaction>
</comment>
<evidence type="ECO:0000256" key="5">
    <source>
        <dbReference type="PROSITE-ProRule" id="PRU00520"/>
    </source>
</evidence>
<dbReference type="Pfam" id="PF00708">
    <property type="entry name" value="Acylphosphatase"/>
    <property type="match status" value="1"/>
</dbReference>
<comment type="caution">
    <text evidence="9">The sequence shown here is derived from an EMBL/GenBank/DDBJ whole genome shotgun (WGS) entry which is preliminary data.</text>
</comment>
<proteinExistence type="inferred from homology"/>
<name>A0AAD5UY70_9APHY</name>
<evidence type="ECO:0000256" key="6">
    <source>
        <dbReference type="RuleBase" id="RU000553"/>
    </source>
</evidence>
<accession>A0AAD5UY70</accession>
<dbReference type="InterPro" id="IPR017968">
    <property type="entry name" value="Acylphosphatase_CS"/>
</dbReference>
<keyword evidence="3 5" id="KW-0378">Hydrolase</keyword>
<reference evidence="9" key="1">
    <citation type="submission" date="2022-07" db="EMBL/GenBank/DDBJ databases">
        <title>Genome Sequence of Physisporinus lineatus.</title>
        <authorList>
            <person name="Buettner E."/>
        </authorList>
    </citation>
    <scope>NUCLEOTIDE SEQUENCE</scope>
    <source>
        <strain evidence="9">VT162</strain>
    </source>
</reference>
<dbReference type="InterPro" id="IPR001792">
    <property type="entry name" value="Acylphosphatase-like_dom"/>
</dbReference>
<feature type="active site" evidence="5">
    <location>
        <position position="20"/>
    </location>
</feature>
<evidence type="ECO:0000256" key="4">
    <source>
        <dbReference type="ARBA" id="ARBA00047645"/>
    </source>
</evidence>
<evidence type="ECO:0000313" key="10">
    <source>
        <dbReference type="Proteomes" id="UP001212997"/>
    </source>
</evidence>
<dbReference type="EMBL" id="JANAWD010000353">
    <property type="protein sequence ID" value="KAJ3480831.1"/>
    <property type="molecule type" value="Genomic_DNA"/>
</dbReference>
<evidence type="ECO:0000256" key="7">
    <source>
        <dbReference type="RuleBase" id="RU004168"/>
    </source>
</evidence>
<dbReference type="InterPro" id="IPR020456">
    <property type="entry name" value="Acylphosphatase"/>
</dbReference>
<dbReference type="InterPro" id="IPR036046">
    <property type="entry name" value="Acylphosphatase-like_dom_sf"/>
</dbReference>
<evidence type="ECO:0000256" key="3">
    <source>
        <dbReference type="ARBA" id="ARBA00022801"/>
    </source>
</evidence>
<dbReference type="PROSITE" id="PS51160">
    <property type="entry name" value="ACYLPHOSPHATASE_3"/>
    <property type="match status" value="1"/>
</dbReference>